<keyword evidence="4 8" id="KW-0067">ATP-binding</keyword>
<feature type="domain" description="ABC transporter" evidence="7">
    <location>
        <begin position="29"/>
        <end position="272"/>
    </location>
</feature>
<evidence type="ECO:0000256" key="4">
    <source>
        <dbReference type="ARBA" id="ARBA00022840"/>
    </source>
</evidence>
<dbReference type="InterPro" id="IPR003439">
    <property type="entry name" value="ABC_transporter-like_ATP-bd"/>
</dbReference>
<evidence type="ECO:0000256" key="5">
    <source>
        <dbReference type="ARBA" id="ARBA00022967"/>
    </source>
</evidence>
<evidence type="ECO:0000313" key="9">
    <source>
        <dbReference type="Proteomes" id="UP000746595"/>
    </source>
</evidence>
<evidence type="ECO:0000259" key="7">
    <source>
        <dbReference type="PROSITE" id="PS50893"/>
    </source>
</evidence>
<dbReference type="GO" id="GO:0005524">
    <property type="term" value="F:ATP binding"/>
    <property type="evidence" value="ECO:0007669"/>
    <property type="project" value="UniProtKB-KW"/>
</dbReference>
<dbReference type="InterPro" id="IPR012693">
    <property type="entry name" value="ABC_transpr_PhnC"/>
</dbReference>
<organism evidence="8 9">
    <name type="scientific">Paeniglutamicibacter terrestris</name>
    <dbReference type="NCBI Taxonomy" id="2723403"/>
    <lineage>
        <taxon>Bacteria</taxon>
        <taxon>Bacillati</taxon>
        <taxon>Actinomycetota</taxon>
        <taxon>Actinomycetes</taxon>
        <taxon>Micrococcales</taxon>
        <taxon>Micrococcaceae</taxon>
        <taxon>Paeniglutamicibacter</taxon>
    </lineage>
</organism>
<dbReference type="RefSeq" id="WP_168150817.1">
    <property type="nucleotide sequence ID" value="NZ_JAAWVT010000001.1"/>
</dbReference>
<dbReference type="Pfam" id="PF00005">
    <property type="entry name" value="ABC_tran"/>
    <property type="match status" value="1"/>
</dbReference>
<dbReference type="PANTHER" id="PTHR43166">
    <property type="entry name" value="AMINO ACID IMPORT ATP-BINDING PROTEIN"/>
    <property type="match status" value="1"/>
</dbReference>
<dbReference type="InterPro" id="IPR017871">
    <property type="entry name" value="ABC_transporter-like_CS"/>
</dbReference>
<dbReference type="Proteomes" id="UP000746595">
    <property type="component" value="Unassembled WGS sequence"/>
</dbReference>
<dbReference type="PANTHER" id="PTHR43166:SF6">
    <property type="entry name" value="PHOSPHONATES IMPORT ATP-BINDING PROTEIN PHNC"/>
    <property type="match status" value="1"/>
</dbReference>
<accession>A0ABX1G142</accession>
<dbReference type="InterPro" id="IPR050086">
    <property type="entry name" value="MetN_ABC_transporter-like"/>
</dbReference>
<proteinExistence type="predicted"/>
<dbReference type="InterPro" id="IPR003593">
    <property type="entry name" value="AAA+_ATPase"/>
</dbReference>
<keyword evidence="2" id="KW-1003">Cell membrane</keyword>
<dbReference type="Gene3D" id="3.40.50.300">
    <property type="entry name" value="P-loop containing nucleotide triphosphate hydrolases"/>
    <property type="match status" value="1"/>
</dbReference>
<dbReference type="PROSITE" id="PS50893">
    <property type="entry name" value="ABC_TRANSPORTER_2"/>
    <property type="match status" value="1"/>
</dbReference>
<dbReference type="InterPro" id="IPR027417">
    <property type="entry name" value="P-loop_NTPase"/>
</dbReference>
<evidence type="ECO:0000313" key="8">
    <source>
        <dbReference type="EMBL" id="NKG19930.1"/>
    </source>
</evidence>
<reference evidence="8 9" key="1">
    <citation type="submission" date="2020-04" db="EMBL/GenBank/DDBJ databases">
        <title>Paeniglutamicibacter sp. ANT13_2, a novel actinomycete isolated from sediment in Antarctica.</title>
        <authorList>
            <person name="Sakdapetsiri C."/>
            <person name="Pinyakong O."/>
        </authorList>
    </citation>
    <scope>NUCLEOTIDE SEQUENCE [LARGE SCALE GENOMIC DNA]</scope>
    <source>
        <strain evidence="8 9">ANT13_2</strain>
    </source>
</reference>
<dbReference type="SUPFAM" id="SSF52540">
    <property type="entry name" value="P-loop containing nucleoside triphosphate hydrolases"/>
    <property type="match status" value="1"/>
</dbReference>
<name>A0ABX1G142_9MICC</name>
<evidence type="ECO:0000256" key="2">
    <source>
        <dbReference type="ARBA" id="ARBA00022475"/>
    </source>
</evidence>
<dbReference type="SMART" id="SM00382">
    <property type="entry name" value="AAA"/>
    <property type="match status" value="1"/>
</dbReference>
<keyword evidence="3" id="KW-0547">Nucleotide-binding</keyword>
<evidence type="ECO:0000256" key="6">
    <source>
        <dbReference type="ARBA" id="ARBA00023136"/>
    </source>
</evidence>
<gene>
    <name evidence="8" type="primary">phnC</name>
    <name evidence="8" type="ORF">HED64_04290</name>
</gene>
<evidence type="ECO:0000256" key="3">
    <source>
        <dbReference type="ARBA" id="ARBA00022741"/>
    </source>
</evidence>
<keyword evidence="6" id="KW-0472">Membrane</keyword>
<keyword evidence="5" id="KW-1278">Translocase</keyword>
<evidence type="ECO:0000256" key="1">
    <source>
        <dbReference type="ARBA" id="ARBA00022448"/>
    </source>
</evidence>
<protein>
    <submittedName>
        <fullName evidence="8">Phosphonate ABC transporter ATP-binding protein</fullName>
    </submittedName>
</protein>
<dbReference type="PROSITE" id="PS00211">
    <property type="entry name" value="ABC_TRANSPORTER_1"/>
    <property type="match status" value="1"/>
</dbReference>
<dbReference type="EMBL" id="JAAWVT010000001">
    <property type="protein sequence ID" value="NKG19930.1"/>
    <property type="molecule type" value="Genomic_DNA"/>
</dbReference>
<sequence length="280" mass="30416">MSLIQITNTEADADIDSHHSRNIQADIAIEATALHKSFGSTHALKGVDLKVAKGEMTVLLGLSGSGKSTLLRCLNGLHQLTSGEVTVLGEAVHVAKARKLRALRSRVGFIFQHFNLVNRLTCLENVLIGAAGRIRGPRYGLLSYTKAQRREALGHLERVGLGDLAFQRADSLSGGQQQRVAIARALMQKPELILADEPVASLDPQNAANVMDLLFQVCREDGITVVCTLHQVDLALQWANRIVGLRSGEKVLDESTASLSKERVLEVYQQLDPDAEITTS</sequence>
<dbReference type="CDD" id="cd03256">
    <property type="entry name" value="ABC_PhnC_transporter"/>
    <property type="match status" value="1"/>
</dbReference>
<dbReference type="NCBIfam" id="TIGR02315">
    <property type="entry name" value="ABC_phnC"/>
    <property type="match status" value="1"/>
</dbReference>
<keyword evidence="9" id="KW-1185">Reference proteome</keyword>
<keyword evidence="1" id="KW-0813">Transport</keyword>
<comment type="caution">
    <text evidence="8">The sequence shown here is derived from an EMBL/GenBank/DDBJ whole genome shotgun (WGS) entry which is preliminary data.</text>
</comment>